<dbReference type="InterPro" id="IPR036460">
    <property type="entry name" value="Cu_amine_oxidase_C_sf"/>
</dbReference>
<reference evidence="13" key="2">
    <citation type="submission" date="2023-06" db="EMBL/GenBank/DDBJ databases">
        <authorList>
            <consortium name="Lawrence Berkeley National Laboratory"/>
            <person name="Haridas S."/>
            <person name="Hensen N."/>
            <person name="Bonometti L."/>
            <person name="Westerberg I."/>
            <person name="Brannstrom I.O."/>
            <person name="Guillou S."/>
            <person name="Cros-Aarteil S."/>
            <person name="Calhoun S."/>
            <person name="Kuo A."/>
            <person name="Mondo S."/>
            <person name="Pangilinan J."/>
            <person name="Riley R."/>
            <person name="Labutti K."/>
            <person name="Andreopoulos B."/>
            <person name="Lipzen A."/>
            <person name="Chen C."/>
            <person name="Yanf M."/>
            <person name="Daum C."/>
            <person name="Ng V."/>
            <person name="Clum A."/>
            <person name="Steindorff A."/>
            <person name="Ohm R."/>
            <person name="Martin F."/>
            <person name="Silar P."/>
            <person name="Natvig D."/>
            <person name="Lalanne C."/>
            <person name="Gautier V."/>
            <person name="Ament-Velasquez S.L."/>
            <person name="Kruys A."/>
            <person name="Hutchinson M.I."/>
            <person name="Powell A.J."/>
            <person name="Barry K."/>
            <person name="Miller A.N."/>
            <person name="Grigoriev I.V."/>
            <person name="Debuchy R."/>
            <person name="Gladieux P."/>
            <person name="Thoren M.H."/>
            <person name="Johannesson H."/>
        </authorList>
    </citation>
    <scope>NUCLEOTIDE SEQUENCE</scope>
    <source>
        <strain evidence="13">CBS 118394</strain>
    </source>
</reference>
<dbReference type="GO" id="GO:0005507">
    <property type="term" value="F:copper ion binding"/>
    <property type="evidence" value="ECO:0007669"/>
    <property type="project" value="InterPro"/>
</dbReference>
<dbReference type="FunFam" id="3.10.450.40:FF:000018">
    <property type="entry name" value="Amine oxidase"/>
    <property type="match status" value="1"/>
</dbReference>
<dbReference type="GO" id="GO:0005886">
    <property type="term" value="C:plasma membrane"/>
    <property type="evidence" value="ECO:0007669"/>
    <property type="project" value="TreeGrafter"/>
</dbReference>
<reference evidence="13" key="1">
    <citation type="journal article" date="2023" name="Mol. Phylogenet. Evol.">
        <title>Genome-scale phylogeny and comparative genomics of the fungal order Sordariales.</title>
        <authorList>
            <person name="Hensen N."/>
            <person name="Bonometti L."/>
            <person name="Westerberg I."/>
            <person name="Brannstrom I.O."/>
            <person name="Guillou S."/>
            <person name="Cros-Aarteil S."/>
            <person name="Calhoun S."/>
            <person name="Haridas S."/>
            <person name="Kuo A."/>
            <person name="Mondo S."/>
            <person name="Pangilinan J."/>
            <person name="Riley R."/>
            <person name="LaButti K."/>
            <person name="Andreopoulos B."/>
            <person name="Lipzen A."/>
            <person name="Chen C."/>
            <person name="Yan M."/>
            <person name="Daum C."/>
            <person name="Ng V."/>
            <person name="Clum A."/>
            <person name="Steindorff A."/>
            <person name="Ohm R.A."/>
            <person name="Martin F."/>
            <person name="Silar P."/>
            <person name="Natvig D.O."/>
            <person name="Lalanne C."/>
            <person name="Gautier V."/>
            <person name="Ament-Velasquez S.L."/>
            <person name="Kruys A."/>
            <person name="Hutchinson M.I."/>
            <person name="Powell A.J."/>
            <person name="Barry K."/>
            <person name="Miller A.N."/>
            <person name="Grigoriev I.V."/>
            <person name="Debuchy R."/>
            <person name="Gladieux P."/>
            <person name="Hiltunen Thoren M."/>
            <person name="Johannesson H."/>
        </authorList>
    </citation>
    <scope>NUCLEOTIDE SEQUENCE</scope>
    <source>
        <strain evidence="13">CBS 118394</strain>
    </source>
</reference>
<evidence type="ECO:0000256" key="3">
    <source>
        <dbReference type="ARBA" id="ARBA00022723"/>
    </source>
</evidence>
<dbReference type="SUPFAM" id="SSF49998">
    <property type="entry name" value="Amine oxidase catalytic domain"/>
    <property type="match status" value="1"/>
</dbReference>
<comment type="caution">
    <text evidence="13">The sequence shown here is derived from an EMBL/GenBank/DDBJ whole genome shotgun (WGS) entry which is preliminary data.</text>
</comment>
<protein>
    <recommendedName>
        <fullName evidence="9">Amine oxidase</fullName>
        <ecNumber evidence="9">1.4.3.-</ecNumber>
    </recommendedName>
</protein>
<dbReference type="FunFam" id="3.10.450.40:FF:000028">
    <property type="entry name" value="Amine oxidase"/>
    <property type="match status" value="1"/>
</dbReference>
<comment type="cofactor">
    <cofactor evidence="1">
        <name>Cu cation</name>
        <dbReference type="ChEBI" id="CHEBI:23378"/>
    </cofactor>
</comment>
<dbReference type="AlphaFoldDB" id="A0AAE0IBC2"/>
<dbReference type="PANTHER" id="PTHR10638:SF20">
    <property type="entry name" value="AMINE OXIDASE"/>
    <property type="match status" value="1"/>
</dbReference>
<evidence type="ECO:0000256" key="9">
    <source>
        <dbReference type="RuleBase" id="RU000672"/>
    </source>
</evidence>
<evidence type="ECO:0000256" key="10">
    <source>
        <dbReference type="SAM" id="SignalP"/>
    </source>
</evidence>
<evidence type="ECO:0000313" key="14">
    <source>
        <dbReference type="Proteomes" id="UP001283341"/>
    </source>
</evidence>
<evidence type="ECO:0000259" key="11">
    <source>
        <dbReference type="Pfam" id="PF01179"/>
    </source>
</evidence>
<dbReference type="Pfam" id="PF09248">
    <property type="entry name" value="DUF1965"/>
    <property type="match status" value="1"/>
</dbReference>
<proteinExistence type="inferred from homology"/>
<gene>
    <name evidence="13" type="ORF">B0H66DRAFT_185592</name>
</gene>
<dbReference type="PRINTS" id="PR00766">
    <property type="entry name" value="CUDAOXIDASE"/>
</dbReference>
<keyword evidence="6 9" id="KW-0186">Copper</keyword>
<keyword evidence="10" id="KW-0732">Signal</keyword>
<feature type="domain" description="Copper amine oxidase catalytic" evidence="11">
    <location>
        <begin position="348"/>
        <end position="748"/>
    </location>
</feature>
<evidence type="ECO:0000313" key="13">
    <source>
        <dbReference type="EMBL" id="KAK3321982.1"/>
    </source>
</evidence>
<dbReference type="EC" id="1.4.3.-" evidence="9"/>
<dbReference type="EMBL" id="JAUEDM010000003">
    <property type="protein sequence ID" value="KAK3321982.1"/>
    <property type="molecule type" value="Genomic_DNA"/>
</dbReference>
<keyword evidence="3 9" id="KW-0479">Metal-binding</keyword>
<feature type="active site" description="Schiff-base intermediate with substrate; via topaquinone" evidence="7">
    <location>
        <position position="503"/>
    </location>
</feature>
<dbReference type="SUPFAM" id="SSF54416">
    <property type="entry name" value="Amine oxidase N-terminal region"/>
    <property type="match status" value="2"/>
</dbReference>
<feature type="signal peptide" evidence="10">
    <location>
        <begin position="1"/>
        <end position="28"/>
    </location>
</feature>
<feature type="active site" description="Proton acceptor" evidence="7">
    <location>
        <position position="422"/>
    </location>
</feature>
<dbReference type="Gene3D" id="3.10.450.40">
    <property type="match status" value="2"/>
</dbReference>
<evidence type="ECO:0000256" key="8">
    <source>
        <dbReference type="PIRSR" id="PIRSR600269-51"/>
    </source>
</evidence>
<dbReference type="GO" id="GO:0009308">
    <property type="term" value="P:amine metabolic process"/>
    <property type="evidence" value="ECO:0007669"/>
    <property type="project" value="UniProtKB-UniRule"/>
</dbReference>
<dbReference type="Pfam" id="PF01179">
    <property type="entry name" value="Cu_amine_oxid"/>
    <property type="match status" value="1"/>
</dbReference>
<dbReference type="Proteomes" id="UP001283341">
    <property type="component" value="Unassembled WGS sequence"/>
</dbReference>
<dbReference type="InterPro" id="IPR015328">
    <property type="entry name" value="DUF1965"/>
</dbReference>
<evidence type="ECO:0000256" key="2">
    <source>
        <dbReference type="ARBA" id="ARBA00007983"/>
    </source>
</evidence>
<dbReference type="Gene3D" id="2.70.98.20">
    <property type="entry name" value="Copper amine oxidase, catalytic domain"/>
    <property type="match status" value="1"/>
</dbReference>
<dbReference type="GO" id="GO:0048038">
    <property type="term" value="F:quinone binding"/>
    <property type="evidence" value="ECO:0007669"/>
    <property type="project" value="InterPro"/>
</dbReference>
<comment type="similarity">
    <text evidence="2 9">Belongs to the copper/topaquinone oxidase family.</text>
</comment>
<name>A0AAE0IBC2_9PEZI</name>
<keyword evidence="4 7" id="KW-0801">TPQ</keyword>
<dbReference type="InterPro" id="IPR016182">
    <property type="entry name" value="Cu_amine_oxidase_N-reg"/>
</dbReference>
<sequence length="821" mass="92267">MGLFDGISPRTLLASALLLSSAAQDVFARPAPEPKVPWMRNRNGAAKKKMANHLKRAVEGHGRRTTETACADSLVTEITAPKPNIWGELTDVETAGVVAWLFAQEDLNLTITEDAGAWDNSIQLVEAMWPNKTDALAFIDGNATAPSKYAHVLLNNRATVDPYYADILVGPLPIDNATATWEPLSYPYNKGDGGTVRNLDADSDVLYAEWIFPIGASIADITLDLWNGTAMGLDNDTLDIWGIDPLWQSDGKIIRWDTFWNIPTGDFDSETLLPLGLYFMSDVTGRDPSKWKFEGWLYNNVFYSTTEEFRSAYWGSCFKKNTANEDGPWAQSDQQGEPLPMDDSYGPTVIAPAGSRFGIDHKEKYVEWQDWSFYIGFNRDTGMSLHDIRYKGERLLYELSLQEALAHYAGNDPMQSGTAYLDTFYGFGPYAFELVQGYDCPAYATFINSSFYVDETTHTHINSICLFETTADYPIQRHTTSKYVSVTKNNYFVVRSVSTVGNYDYTFTYSFFVDGSIAVEVRASGYIQSAYFAHNEDYGFHIHDSLSGSMHDHVLNFKADFDILGTSNSVQLMTAVPSKETYPWSKGQTRNTMKLERSFLETEDDGRLNWAPNGATQVIVVNEDEKNKYGEYRGYRVLPYTGTAHLTVKDSSNLENAAHWAEYDLQFTVQKDTEPRSAHAYNSQDVFDPPVDFAKFFDGESLRKEDIVLWMNLGMHHVPHTGDLPNTVMTTAHSGIQFMPSNYFMGDLSRRTVQQVRINYGTDGGAIEVETFGQLTSQDNVTCKLEFTPVEADLWGYTGDIVVRKFPFDPNDPYFETGSIV</sequence>
<organism evidence="13 14">
    <name type="scientific">Apodospora peruviana</name>
    <dbReference type="NCBI Taxonomy" id="516989"/>
    <lineage>
        <taxon>Eukaryota</taxon>
        <taxon>Fungi</taxon>
        <taxon>Dikarya</taxon>
        <taxon>Ascomycota</taxon>
        <taxon>Pezizomycotina</taxon>
        <taxon>Sordariomycetes</taxon>
        <taxon>Sordariomycetidae</taxon>
        <taxon>Sordariales</taxon>
        <taxon>Lasiosphaeriaceae</taxon>
        <taxon>Apodospora</taxon>
    </lineage>
</organism>
<dbReference type="GO" id="GO:0008131">
    <property type="term" value="F:primary methylamine oxidase activity"/>
    <property type="evidence" value="ECO:0007669"/>
    <property type="project" value="InterPro"/>
</dbReference>
<dbReference type="InterPro" id="IPR015798">
    <property type="entry name" value="Cu_amine_oxidase_C"/>
</dbReference>
<evidence type="ECO:0000259" key="12">
    <source>
        <dbReference type="Pfam" id="PF09248"/>
    </source>
</evidence>
<evidence type="ECO:0000256" key="5">
    <source>
        <dbReference type="ARBA" id="ARBA00023002"/>
    </source>
</evidence>
<evidence type="ECO:0000256" key="7">
    <source>
        <dbReference type="PIRSR" id="PIRSR600269-50"/>
    </source>
</evidence>
<feature type="modified residue" description="2',4',5'-topaquinone" evidence="8">
    <location>
        <position position="503"/>
    </location>
</feature>
<evidence type="ECO:0000256" key="1">
    <source>
        <dbReference type="ARBA" id="ARBA00001935"/>
    </source>
</evidence>
<dbReference type="PANTHER" id="PTHR10638">
    <property type="entry name" value="COPPER AMINE OXIDASE"/>
    <property type="match status" value="1"/>
</dbReference>
<keyword evidence="14" id="KW-1185">Reference proteome</keyword>
<dbReference type="InterPro" id="IPR000269">
    <property type="entry name" value="Cu_amine_oxidase"/>
</dbReference>
<accession>A0AAE0IBC2</accession>
<evidence type="ECO:0000256" key="4">
    <source>
        <dbReference type="ARBA" id="ARBA00022772"/>
    </source>
</evidence>
<evidence type="ECO:0000256" key="6">
    <source>
        <dbReference type="ARBA" id="ARBA00023008"/>
    </source>
</evidence>
<comment type="PTM">
    <text evidence="8 9">Topaquinone (TPQ) is generated by copper-dependent autoxidation of a specific tyrosyl residue.</text>
</comment>
<keyword evidence="5 9" id="KW-0560">Oxidoreductase</keyword>
<comment type="cofactor">
    <cofactor evidence="9">
        <name>Cu cation</name>
        <dbReference type="ChEBI" id="CHEBI:23378"/>
    </cofactor>
    <text evidence="9">Contains 1 topaquinone per subunit.</text>
</comment>
<dbReference type="FunFam" id="2.70.98.20:FF:000002">
    <property type="entry name" value="Amine oxidase"/>
    <property type="match status" value="1"/>
</dbReference>
<feature type="chain" id="PRO_5041951533" description="Amine oxidase" evidence="10">
    <location>
        <begin position="29"/>
        <end position="821"/>
    </location>
</feature>
<feature type="domain" description="DUF1965" evidence="12">
    <location>
        <begin position="269"/>
        <end position="337"/>
    </location>
</feature>